<evidence type="ECO:0000259" key="8">
    <source>
        <dbReference type="PROSITE" id="PS51352"/>
    </source>
</evidence>
<keyword evidence="5 6" id="KW-0676">Redox-active center</keyword>
<accession>A0A1T4LX69</accession>
<comment type="catalytic activity">
    <reaction evidence="6">
        <text>a hydroperoxide + [thioredoxin]-dithiol = an alcohol + [thioredoxin]-disulfide + H2O</text>
        <dbReference type="Rhea" id="RHEA:62620"/>
        <dbReference type="Rhea" id="RHEA-COMP:10698"/>
        <dbReference type="Rhea" id="RHEA-COMP:10700"/>
        <dbReference type="ChEBI" id="CHEBI:15377"/>
        <dbReference type="ChEBI" id="CHEBI:29950"/>
        <dbReference type="ChEBI" id="CHEBI:30879"/>
        <dbReference type="ChEBI" id="CHEBI:35924"/>
        <dbReference type="ChEBI" id="CHEBI:50058"/>
        <dbReference type="EC" id="1.11.1.24"/>
    </reaction>
</comment>
<comment type="miscellaneous">
    <text evidence="6">The active site is a conserved redox-active cysteine residue, the peroxidatic cysteine (C(P)), which makes the nucleophilic attack on the peroxide substrate. The peroxide oxidizes the C(P)-SH to cysteine sulfenic acid (C(P)-SOH), which then reacts with another cysteine residue, the resolving cysteine (C(R)), to form a disulfide bridge. The disulfide is subsequently reduced by an appropriate electron donor to complete the catalytic cycle. In this atypical 2-Cys peroxiredoxin, C(R) is present in the same subunit to form an intramolecular disulfide. The disulfide is subsequently reduced by thioredoxin.</text>
</comment>
<comment type="function">
    <text evidence="6">Thiol-specific peroxidase that catalyzes the reduction of hydrogen peroxide and organic hydroperoxides to water and alcohols, respectively. Plays a role in cell protection against oxidative stress by detoxifying peroxides.</text>
</comment>
<keyword evidence="1 6" id="KW-0575">Peroxidase</keyword>
<dbReference type="Gene3D" id="3.40.30.10">
    <property type="entry name" value="Glutaredoxin"/>
    <property type="match status" value="1"/>
</dbReference>
<evidence type="ECO:0000313" key="10">
    <source>
        <dbReference type="Proteomes" id="UP000190121"/>
    </source>
</evidence>
<dbReference type="InterPro" id="IPR013766">
    <property type="entry name" value="Thioredoxin_domain"/>
</dbReference>
<dbReference type="Proteomes" id="UP000190121">
    <property type="component" value="Unassembled WGS sequence"/>
</dbReference>
<dbReference type="PANTHER" id="PTHR43110">
    <property type="entry name" value="THIOL PEROXIDASE"/>
    <property type="match status" value="1"/>
</dbReference>
<keyword evidence="2 6" id="KW-0049">Antioxidant</keyword>
<dbReference type="HAMAP" id="MF_00269">
    <property type="entry name" value="Tpx"/>
    <property type="match status" value="1"/>
</dbReference>
<sequence length="204" mass="22157">MNLFSKILLGVTAMLLMSCTASEQEPPFAVEDIAKAPDTTMVQMRGEFLPIIGHQPVVGEVAPDFTAVMSDLSEVTLGSLKGKRVVLNIFPSIDTGVCARSVRAFNERAVQMENTIVLCISKDLPFAQARFCGAEGIDKVWTLSMFRNTTFDLDYGVGIATGPFRGLLARAVVVIDAEGRVMYNELVADISQEPNYDAVMQALS</sequence>
<feature type="disulfide bond" description="Redox-active" evidence="6">
    <location>
        <begin position="98"/>
        <end position="132"/>
    </location>
</feature>
<protein>
    <recommendedName>
        <fullName evidence="6">Thiol peroxidase</fullName>
        <shortName evidence="6">Tpx</shortName>
        <ecNumber evidence="6">1.11.1.24</ecNumber>
    </recommendedName>
    <alternativeName>
        <fullName evidence="6">Peroxiredoxin tpx</fullName>
        <shortName evidence="6">Prx</shortName>
    </alternativeName>
    <alternativeName>
        <fullName evidence="6">Thioredoxin peroxidase</fullName>
    </alternativeName>
    <alternativeName>
        <fullName evidence="6">Thioredoxin-dependent peroxiredoxin</fullName>
    </alternativeName>
</protein>
<dbReference type="NCBIfam" id="NF001808">
    <property type="entry name" value="PRK00522.1"/>
    <property type="match status" value="1"/>
</dbReference>
<evidence type="ECO:0000256" key="1">
    <source>
        <dbReference type="ARBA" id="ARBA00022559"/>
    </source>
</evidence>
<gene>
    <name evidence="6" type="primary">tpx</name>
    <name evidence="9" type="ORF">SAMN02745171_00567</name>
</gene>
<dbReference type="Pfam" id="PF08534">
    <property type="entry name" value="Redoxin"/>
    <property type="match status" value="1"/>
</dbReference>
<dbReference type="InterPro" id="IPR050455">
    <property type="entry name" value="Tpx_Peroxidase_subfamily"/>
</dbReference>
<dbReference type="CDD" id="cd03014">
    <property type="entry name" value="PRX_Atyp2cys"/>
    <property type="match status" value="1"/>
</dbReference>
<dbReference type="SUPFAM" id="SSF52833">
    <property type="entry name" value="Thioredoxin-like"/>
    <property type="match status" value="1"/>
</dbReference>
<feature type="active site" description="Cysteine sulfenic acid (-SOH) intermediate" evidence="6">
    <location>
        <position position="98"/>
    </location>
</feature>
<feature type="signal peptide" evidence="7">
    <location>
        <begin position="1"/>
        <end position="23"/>
    </location>
</feature>
<dbReference type="InterPro" id="IPR002065">
    <property type="entry name" value="TPX"/>
</dbReference>
<evidence type="ECO:0000256" key="7">
    <source>
        <dbReference type="SAM" id="SignalP"/>
    </source>
</evidence>
<comment type="similarity">
    <text evidence="6">Belongs to the peroxiredoxin family. Tpx subfamily.</text>
</comment>
<dbReference type="PROSITE" id="PS51257">
    <property type="entry name" value="PROKAR_LIPOPROTEIN"/>
    <property type="match status" value="1"/>
</dbReference>
<reference evidence="10" key="1">
    <citation type="submission" date="2017-02" db="EMBL/GenBank/DDBJ databases">
        <authorList>
            <person name="Varghese N."/>
            <person name="Submissions S."/>
        </authorList>
    </citation>
    <scope>NUCLEOTIDE SEQUENCE [LARGE SCALE GENOMIC DNA]</scope>
    <source>
        <strain evidence="10">ATCC 51356</strain>
    </source>
</reference>
<organism evidence="9 10">
    <name type="scientific">Porphyromonas circumdentaria</name>
    <dbReference type="NCBI Taxonomy" id="29524"/>
    <lineage>
        <taxon>Bacteria</taxon>
        <taxon>Pseudomonadati</taxon>
        <taxon>Bacteroidota</taxon>
        <taxon>Bacteroidia</taxon>
        <taxon>Bacteroidales</taxon>
        <taxon>Porphyromonadaceae</taxon>
        <taxon>Porphyromonas</taxon>
    </lineage>
</organism>
<dbReference type="InterPro" id="IPR036249">
    <property type="entry name" value="Thioredoxin-like_sf"/>
</dbReference>
<name>A0A1T4LX69_9PORP</name>
<evidence type="ECO:0000256" key="6">
    <source>
        <dbReference type="HAMAP-Rule" id="MF_00269"/>
    </source>
</evidence>
<proteinExistence type="inferred from homology"/>
<dbReference type="PANTHER" id="PTHR43110:SF1">
    <property type="entry name" value="THIOL PEROXIDASE"/>
    <property type="match status" value="1"/>
</dbReference>
<keyword evidence="7" id="KW-0732">Signal</keyword>
<dbReference type="STRING" id="29524.SAMN02745171_00567"/>
<dbReference type="GO" id="GO:0008379">
    <property type="term" value="F:thioredoxin peroxidase activity"/>
    <property type="evidence" value="ECO:0007669"/>
    <property type="project" value="UniProtKB-UniRule"/>
</dbReference>
<dbReference type="InterPro" id="IPR013740">
    <property type="entry name" value="Redoxin"/>
</dbReference>
<feature type="chain" id="PRO_5012391303" description="Thiol peroxidase" evidence="7">
    <location>
        <begin position="24"/>
        <end position="204"/>
    </location>
</feature>
<comment type="subunit">
    <text evidence="6">Homodimer.</text>
</comment>
<dbReference type="InterPro" id="IPR018219">
    <property type="entry name" value="Tpx_CS"/>
</dbReference>
<dbReference type="PROSITE" id="PS51352">
    <property type="entry name" value="THIOREDOXIN_2"/>
    <property type="match status" value="1"/>
</dbReference>
<evidence type="ECO:0000256" key="4">
    <source>
        <dbReference type="ARBA" id="ARBA00023157"/>
    </source>
</evidence>
<keyword evidence="10" id="KW-1185">Reference proteome</keyword>
<dbReference type="PROSITE" id="PS01265">
    <property type="entry name" value="TPX"/>
    <property type="match status" value="1"/>
</dbReference>
<evidence type="ECO:0000256" key="2">
    <source>
        <dbReference type="ARBA" id="ARBA00022862"/>
    </source>
</evidence>
<evidence type="ECO:0000313" key="9">
    <source>
        <dbReference type="EMBL" id="SJZ59265.1"/>
    </source>
</evidence>
<keyword evidence="3 6" id="KW-0560">Oxidoreductase</keyword>
<dbReference type="AlphaFoldDB" id="A0A1T4LX69"/>
<feature type="domain" description="Thioredoxin" evidence="8">
    <location>
        <begin position="56"/>
        <end position="204"/>
    </location>
</feature>
<dbReference type="EC" id="1.11.1.24" evidence="6"/>
<evidence type="ECO:0000256" key="3">
    <source>
        <dbReference type="ARBA" id="ARBA00023002"/>
    </source>
</evidence>
<dbReference type="EMBL" id="FUXE01000004">
    <property type="protein sequence ID" value="SJZ59265.1"/>
    <property type="molecule type" value="Genomic_DNA"/>
</dbReference>
<keyword evidence="4 6" id="KW-1015">Disulfide bond</keyword>
<evidence type="ECO:0000256" key="5">
    <source>
        <dbReference type="ARBA" id="ARBA00023284"/>
    </source>
</evidence>